<keyword evidence="3" id="KW-0804">Transcription</keyword>
<dbReference type="PROSITE" id="PS51118">
    <property type="entry name" value="HTH_HXLR"/>
    <property type="match status" value="1"/>
</dbReference>
<dbReference type="InterPro" id="IPR002577">
    <property type="entry name" value="HTH_HxlR"/>
</dbReference>
<keyword evidence="2" id="KW-0238">DNA-binding</keyword>
<sequence length="133" mass="14796">MATAAKVLTSRRSRRKGNLYDAQCPSRIVLDHVTSRWGSLVLLVLIDGTQRFSELGRAIGGVSEKMLAQTLQTLEADGLLLRTVYPTIPPKVEYSLTRLGTEAALHIRTLTNWVEDNVSTVMQFRSKRGGLQK</sequence>
<dbReference type="Gene3D" id="1.10.10.10">
    <property type="entry name" value="Winged helix-like DNA-binding domain superfamily/Winged helix DNA-binding domain"/>
    <property type="match status" value="1"/>
</dbReference>
<comment type="caution">
    <text evidence="5">The sequence shown here is derived from an EMBL/GenBank/DDBJ whole genome shotgun (WGS) entry which is preliminary data.</text>
</comment>
<dbReference type="RefSeq" id="WP_128913472.1">
    <property type="nucleotide sequence ID" value="NZ_RDSM01000002.1"/>
</dbReference>
<evidence type="ECO:0000259" key="4">
    <source>
        <dbReference type="PROSITE" id="PS51118"/>
    </source>
</evidence>
<keyword evidence="1" id="KW-0805">Transcription regulation</keyword>
<keyword evidence="6" id="KW-1185">Reference proteome</keyword>
<dbReference type="PANTHER" id="PTHR33204">
    <property type="entry name" value="TRANSCRIPTIONAL REGULATOR, MARR FAMILY"/>
    <property type="match status" value="1"/>
</dbReference>
<name>A0A4Q0SZQ9_9BACT</name>
<accession>A0A4Q0SZQ9</accession>
<dbReference type="Proteomes" id="UP000289437">
    <property type="component" value="Unassembled WGS sequence"/>
</dbReference>
<feature type="domain" description="HTH hxlR-type" evidence="4">
    <location>
        <begin position="24"/>
        <end position="122"/>
    </location>
</feature>
<dbReference type="PANTHER" id="PTHR33204:SF37">
    <property type="entry name" value="HTH-TYPE TRANSCRIPTIONAL REGULATOR YODB"/>
    <property type="match status" value="1"/>
</dbReference>
<dbReference type="InterPro" id="IPR036390">
    <property type="entry name" value="WH_DNA-bd_sf"/>
</dbReference>
<dbReference type="AlphaFoldDB" id="A0A4Q0SZQ9"/>
<evidence type="ECO:0000256" key="3">
    <source>
        <dbReference type="ARBA" id="ARBA00023163"/>
    </source>
</evidence>
<dbReference type="EMBL" id="RDSM01000002">
    <property type="protein sequence ID" value="RXH55912.1"/>
    <property type="molecule type" value="Genomic_DNA"/>
</dbReference>
<gene>
    <name evidence="5" type="ORF">GRAN_2769</name>
</gene>
<reference evidence="6" key="2">
    <citation type="submission" date="2019-02" db="EMBL/GenBank/DDBJ databases">
        <title>Granulicella sibirica sp. nov., a psychrotolerant acidobacterium isolated from an organic soil layer in forested tundra, West Siberia.</title>
        <authorList>
            <person name="Oshkin I.Y."/>
            <person name="Kulichevskaya I.S."/>
            <person name="Rijpstra W.I.C."/>
            <person name="Sinninghe Damste J.S."/>
            <person name="Rakitin A.L."/>
            <person name="Ravin N.V."/>
            <person name="Dedysh S.N."/>
        </authorList>
    </citation>
    <scope>NUCLEOTIDE SEQUENCE [LARGE SCALE GENOMIC DNA]</scope>
    <source>
        <strain evidence="6">AF10</strain>
    </source>
</reference>
<organism evidence="5 6">
    <name type="scientific">Granulicella sibirica</name>
    <dbReference type="NCBI Taxonomy" id="2479048"/>
    <lineage>
        <taxon>Bacteria</taxon>
        <taxon>Pseudomonadati</taxon>
        <taxon>Acidobacteriota</taxon>
        <taxon>Terriglobia</taxon>
        <taxon>Terriglobales</taxon>
        <taxon>Acidobacteriaceae</taxon>
        <taxon>Granulicella</taxon>
    </lineage>
</organism>
<evidence type="ECO:0000313" key="5">
    <source>
        <dbReference type="EMBL" id="RXH55912.1"/>
    </source>
</evidence>
<dbReference type="InterPro" id="IPR036388">
    <property type="entry name" value="WH-like_DNA-bd_sf"/>
</dbReference>
<evidence type="ECO:0000256" key="1">
    <source>
        <dbReference type="ARBA" id="ARBA00023015"/>
    </source>
</evidence>
<evidence type="ECO:0000313" key="6">
    <source>
        <dbReference type="Proteomes" id="UP000289437"/>
    </source>
</evidence>
<protein>
    <submittedName>
        <fullName evidence="5">Redox-sensing transcriptional regulator QorR</fullName>
    </submittedName>
</protein>
<dbReference type="SUPFAM" id="SSF46785">
    <property type="entry name" value="Winged helix' DNA-binding domain"/>
    <property type="match status" value="1"/>
</dbReference>
<dbReference type="Pfam" id="PF01638">
    <property type="entry name" value="HxlR"/>
    <property type="match status" value="1"/>
</dbReference>
<dbReference type="OrthoDB" id="9791143at2"/>
<reference evidence="5 6" key="1">
    <citation type="submission" date="2018-11" db="EMBL/GenBank/DDBJ databases">
        <authorList>
            <person name="Mardanov A.V."/>
            <person name="Ravin N.V."/>
            <person name="Dedysh S.N."/>
        </authorList>
    </citation>
    <scope>NUCLEOTIDE SEQUENCE [LARGE SCALE GENOMIC DNA]</scope>
    <source>
        <strain evidence="5 6">AF10</strain>
    </source>
</reference>
<dbReference type="GO" id="GO:0003677">
    <property type="term" value="F:DNA binding"/>
    <property type="evidence" value="ECO:0007669"/>
    <property type="project" value="UniProtKB-KW"/>
</dbReference>
<evidence type="ECO:0000256" key="2">
    <source>
        <dbReference type="ARBA" id="ARBA00023125"/>
    </source>
</evidence>
<proteinExistence type="predicted"/>